<dbReference type="Pfam" id="PF03551">
    <property type="entry name" value="PadR"/>
    <property type="match status" value="1"/>
</dbReference>
<gene>
    <name evidence="2" type="ORF">HD599_000905</name>
</gene>
<feature type="domain" description="Transcription regulator PadR N-terminal" evidence="1">
    <location>
        <begin position="8"/>
        <end position="84"/>
    </location>
</feature>
<dbReference type="EMBL" id="JACHMJ010000001">
    <property type="protein sequence ID" value="MBB5842582.1"/>
    <property type="molecule type" value="Genomic_DNA"/>
</dbReference>
<dbReference type="RefSeq" id="WP_184234025.1">
    <property type="nucleotide sequence ID" value="NZ_JACHMJ010000001.1"/>
</dbReference>
<name>A0A841AKU4_9MICO</name>
<dbReference type="Gene3D" id="1.10.10.10">
    <property type="entry name" value="Winged helix-like DNA-binding domain superfamily/Winged helix DNA-binding domain"/>
    <property type="match status" value="1"/>
</dbReference>
<dbReference type="SUPFAM" id="SSF46785">
    <property type="entry name" value="Winged helix' DNA-binding domain"/>
    <property type="match status" value="1"/>
</dbReference>
<evidence type="ECO:0000313" key="2">
    <source>
        <dbReference type="EMBL" id="MBB5842582.1"/>
    </source>
</evidence>
<dbReference type="AlphaFoldDB" id="A0A841AKU4"/>
<organism evidence="2 3">
    <name type="scientific">Conyzicola lurida</name>
    <dbReference type="NCBI Taxonomy" id="1172621"/>
    <lineage>
        <taxon>Bacteria</taxon>
        <taxon>Bacillati</taxon>
        <taxon>Actinomycetota</taxon>
        <taxon>Actinomycetes</taxon>
        <taxon>Micrococcales</taxon>
        <taxon>Microbacteriaceae</taxon>
        <taxon>Conyzicola</taxon>
    </lineage>
</organism>
<dbReference type="GO" id="GO:0003677">
    <property type="term" value="F:DNA binding"/>
    <property type="evidence" value="ECO:0007669"/>
    <property type="project" value="UniProtKB-KW"/>
</dbReference>
<keyword evidence="2" id="KW-0238">DNA-binding</keyword>
<evidence type="ECO:0000259" key="1">
    <source>
        <dbReference type="Pfam" id="PF03551"/>
    </source>
</evidence>
<keyword evidence="3" id="KW-1185">Reference proteome</keyword>
<dbReference type="Proteomes" id="UP000536685">
    <property type="component" value="Unassembled WGS sequence"/>
</dbReference>
<dbReference type="InterPro" id="IPR036390">
    <property type="entry name" value="WH_DNA-bd_sf"/>
</dbReference>
<dbReference type="PANTHER" id="PTHR43252:SF7">
    <property type="entry name" value="TRANSCRIPTIONAL REGULATOR YQJI"/>
    <property type="match status" value="1"/>
</dbReference>
<dbReference type="InterPro" id="IPR036388">
    <property type="entry name" value="WH-like_DNA-bd_sf"/>
</dbReference>
<evidence type="ECO:0000313" key="3">
    <source>
        <dbReference type="Proteomes" id="UP000536685"/>
    </source>
</evidence>
<dbReference type="PANTHER" id="PTHR43252">
    <property type="entry name" value="TRANSCRIPTIONAL REGULATOR YQJI"/>
    <property type="match status" value="1"/>
</dbReference>
<sequence length="189" mass="21032">MSSVRLYILGALAAEGPMHGHQLRLLAEQEHVHYWTDVSVGSLYGAIKRLAAEGLITELRVEREGNYPERQVYALSEQGTAALADLRREGLNTVVFKPDPFDLAMSRLDPDRLDDVAGALGSRLVTLRTLLAESEAQRDVADKYLTVNERFILSHKSARLRAEIEWHEALVTQLPIILADESARTKASS</sequence>
<accession>A0A841AKU4</accession>
<comment type="caution">
    <text evidence="2">The sequence shown here is derived from an EMBL/GenBank/DDBJ whole genome shotgun (WGS) entry which is preliminary data.</text>
</comment>
<protein>
    <submittedName>
        <fullName evidence="2">DNA-binding PadR family transcriptional regulator</fullName>
    </submittedName>
</protein>
<dbReference type="InterPro" id="IPR005149">
    <property type="entry name" value="Tscrpt_reg_PadR_N"/>
</dbReference>
<proteinExistence type="predicted"/>
<reference evidence="2 3" key="1">
    <citation type="submission" date="2020-08" db="EMBL/GenBank/DDBJ databases">
        <title>Sequencing the genomes of 1000 actinobacteria strains.</title>
        <authorList>
            <person name="Klenk H.-P."/>
        </authorList>
    </citation>
    <scope>NUCLEOTIDE SEQUENCE [LARGE SCALE GENOMIC DNA]</scope>
    <source>
        <strain evidence="2 3">DSM 105784</strain>
    </source>
</reference>